<accession>A0A1N6X4I8</accession>
<keyword evidence="2" id="KW-0472">Membrane</keyword>
<evidence type="ECO:0000313" key="3">
    <source>
        <dbReference type="EMBL" id="SIQ97160.1"/>
    </source>
</evidence>
<feature type="transmembrane region" description="Helical" evidence="2">
    <location>
        <begin position="362"/>
        <end position="383"/>
    </location>
</feature>
<organism evidence="3 4">
    <name type="scientific">Aromatoleum tolulyticum</name>
    <dbReference type="NCBI Taxonomy" id="34027"/>
    <lineage>
        <taxon>Bacteria</taxon>
        <taxon>Pseudomonadati</taxon>
        <taxon>Pseudomonadota</taxon>
        <taxon>Betaproteobacteria</taxon>
        <taxon>Rhodocyclales</taxon>
        <taxon>Rhodocyclaceae</taxon>
        <taxon>Aromatoleum</taxon>
    </lineage>
</organism>
<dbReference type="RefSeq" id="WP_076602671.1">
    <property type="nucleotide sequence ID" value="NZ_FTMD01000008.1"/>
</dbReference>
<evidence type="ECO:0000313" key="4">
    <source>
        <dbReference type="Proteomes" id="UP000186819"/>
    </source>
</evidence>
<keyword evidence="4" id="KW-1185">Reference proteome</keyword>
<dbReference type="Proteomes" id="UP000186819">
    <property type="component" value="Unassembled WGS sequence"/>
</dbReference>
<protein>
    <submittedName>
        <fullName evidence="3">Uncharacterized protein</fullName>
    </submittedName>
</protein>
<dbReference type="STRING" id="34027.SAMN05421829_108185"/>
<reference evidence="4" key="1">
    <citation type="submission" date="2017-01" db="EMBL/GenBank/DDBJ databases">
        <authorList>
            <person name="Varghese N."/>
            <person name="Submissions S."/>
        </authorList>
    </citation>
    <scope>NUCLEOTIDE SEQUENCE [LARGE SCALE GENOMIC DNA]</scope>
    <source>
        <strain evidence="4">ATCC 51758</strain>
    </source>
</reference>
<keyword evidence="2" id="KW-1133">Transmembrane helix</keyword>
<evidence type="ECO:0000256" key="1">
    <source>
        <dbReference type="SAM" id="MobiDB-lite"/>
    </source>
</evidence>
<feature type="transmembrane region" description="Helical" evidence="2">
    <location>
        <begin position="389"/>
        <end position="409"/>
    </location>
</feature>
<dbReference type="AlphaFoldDB" id="A0A1N6X4I8"/>
<name>A0A1N6X4I8_9RHOO</name>
<evidence type="ECO:0000256" key="2">
    <source>
        <dbReference type="SAM" id="Phobius"/>
    </source>
</evidence>
<gene>
    <name evidence="3" type="ORF">SAMN05421829_108185</name>
</gene>
<feature type="region of interest" description="Disordered" evidence="1">
    <location>
        <begin position="272"/>
        <end position="293"/>
    </location>
</feature>
<dbReference type="EMBL" id="FTMD01000008">
    <property type="protein sequence ID" value="SIQ97160.1"/>
    <property type="molecule type" value="Genomic_DNA"/>
</dbReference>
<sequence length="1107" mass="122195">MTPLIPQEIYLIERYTSAEYFKKLRDAFAETVQAAEDALAEIMRTLPREYRRRPRWQQPDITWGGVVLPNFRDTLQMVEGAYLALLRGDLSAIEMAGNVNTAFAGQGRDYPCDWMPSAFLTRFMNGYVKSSTYAGNIAFTAFIGWIKGSLSTRYNADSRGPLNAPPSWPIYRLNPAVRVATDETVKVTGVYLPDADDSCAQFFYAGPPATSASVGYDPNTGQNIDEVDTVWTLVERVADGGGGVPGDDASSDAGVHLRISRSISALSRTYLPSPPAHQNQTQGRYALPRHSGENDDAAGWQTQPMLPAILVLLSLPATFFAIAWAALQPPVVAGVFYLASLTVWLIHCAWRHYVTKTPTLPIPGVLAALAPFSLSVSLGRRLFPLADGILQNAISVLVCLLAISLPGALHSRLERLRFLRDTETPSPPPLIAPPAPEIEWCNLPNGLRFRTTEGGEICMGGPVTSYHLFSNGIVLGTGALTLSADGRYAACDDLRHGKPVMLADLENGIVRNCEEDSEVQAIRAAGPQLSEVKHLLRRPGSVQYVRVHGLWVGPDWEIPPVRFIVPDLQGRTRLYMERRLDEAALQAADDPLAHLLKGDYTLSLDGEPLPVRALSPKGIVWSEDGDMLLVPALPTQPGTAGSHWLWRREGPSGWVDPLRWNVNDSLPSGDMRGVSAIDAEGYWAELNMNRPSDTGYPQRTLHLRFPSCFYGGAPREWVTGADERGRLVIRELAEAEARVRVRLSWGGRGDDATLESRPTPGTTPTTAVAHFTPQPWTGGGLRPYRVEAGAAAAKDVALFHLWSDCGRYVALQPHCSRAEAADRFFVLDTVTGRRMETGFRGCGLQLLGWACGELQVGIVVGKVPDIHFSFDPFAAVDPPPRPEADGSLLGEWLLTEGLRFRIDDGGEQLIGPLSKQVVLTRPPYPNAAFDFHYHAPSGGRSVFVFGARNEYQDDYDRAQCCRYQARAITSDGICLEELGVGMIWSEDGRYLVVTNRVPRGHPDYRDTAWKARLVDCDRRLIYSEISLGCMPIFETWSGDSIDYRQVGDDWWREDVKTLPARLPLADLLNGGPEALRYHEGFWLLAGNTWQPHWREAFALAYGDTSRR</sequence>
<proteinExistence type="predicted"/>
<dbReference type="OrthoDB" id="9176965at2"/>
<keyword evidence="2" id="KW-0812">Transmembrane</keyword>
<feature type="transmembrane region" description="Helical" evidence="2">
    <location>
        <begin position="331"/>
        <end position="350"/>
    </location>
</feature>
<feature type="transmembrane region" description="Helical" evidence="2">
    <location>
        <begin position="305"/>
        <end position="325"/>
    </location>
</feature>